<evidence type="ECO:0000313" key="2">
    <source>
        <dbReference type="Proteomes" id="UP000316621"/>
    </source>
</evidence>
<dbReference type="AlphaFoldDB" id="A0A4Y7IZJ2"/>
<evidence type="ECO:0000313" key="1">
    <source>
        <dbReference type="EMBL" id="RZC53121.1"/>
    </source>
</evidence>
<gene>
    <name evidence="1" type="ORF">C5167_011973</name>
</gene>
<organism evidence="1 2">
    <name type="scientific">Papaver somniferum</name>
    <name type="common">Opium poppy</name>
    <dbReference type="NCBI Taxonomy" id="3469"/>
    <lineage>
        <taxon>Eukaryota</taxon>
        <taxon>Viridiplantae</taxon>
        <taxon>Streptophyta</taxon>
        <taxon>Embryophyta</taxon>
        <taxon>Tracheophyta</taxon>
        <taxon>Spermatophyta</taxon>
        <taxon>Magnoliopsida</taxon>
        <taxon>Ranunculales</taxon>
        <taxon>Papaveraceae</taxon>
        <taxon>Papaveroideae</taxon>
        <taxon>Papaver</taxon>
    </lineage>
</organism>
<reference evidence="1 2" key="1">
    <citation type="journal article" date="2018" name="Science">
        <title>The opium poppy genome and morphinan production.</title>
        <authorList>
            <person name="Guo L."/>
            <person name="Winzer T."/>
            <person name="Yang X."/>
            <person name="Li Y."/>
            <person name="Ning Z."/>
            <person name="He Z."/>
            <person name="Teodor R."/>
            <person name="Lu Y."/>
            <person name="Bowser T.A."/>
            <person name="Graham I.A."/>
            <person name="Ye K."/>
        </authorList>
    </citation>
    <scope>NUCLEOTIDE SEQUENCE [LARGE SCALE GENOMIC DNA]</scope>
    <source>
        <strain evidence="2">cv. HN1</strain>
        <tissue evidence="1">Leaves</tissue>
    </source>
</reference>
<dbReference type="Gramene" id="RZC53121">
    <property type="protein sequence ID" value="RZC53121"/>
    <property type="gene ID" value="C5167_011973"/>
</dbReference>
<dbReference type="EMBL" id="CM010717">
    <property type="protein sequence ID" value="RZC53121.1"/>
    <property type="molecule type" value="Genomic_DNA"/>
</dbReference>
<proteinExistence type="predicted"/>
<accession>A0A4Y7IZJ2</accession>
<keyword evidence="2" id="KW-1185">Reference proteome</keyword>
<sequence length="113" mass="13398">MNRRTRRKRKKSNKLFMLEEKNMPKPPCDRYSHIPPDNLCFSQVNPTYGTPNDGGETLLGYKHSWDAKIYATKDHKDAVRLIRRQKASKWDISLECDEFQTKVKECVLWRAIE</sequence>
<dbReference type="Proteomes" id="UP000316621">
    <property type="component" value="Chromosome 3"/>
</dbReference>
<name>A0A4Y7IZJ2_PAPSO</name>
<protein>
    <submittedName>
        <fullName evidence="1">Uncharacterized protein</fullName>
    </submittedName>
</protein>